<feature type="region of interest" description="Disordered" evidence="1">
    <location>
        <begin position="219"/>
        <end position="274"/>
    </location>
</feature>
<accession>A0A2V1D646</accession>
<feature type="compositionally biased region" description="Pro residues" evidence="1">
    <location>
        <begin position="253"/>
        <end position="273"/>
    </location>
</feature>
<evidence type="ECO:0000313" key="3">
    <source>
        <dbReference type="Proteomes" id="UP000244855"/>
    </source>
</evidence>
<sequence>MSSQSAQPGIAEDTGTFLRAWDKEETVARYCKFDRRDKFREFVLSGRVLMYYLYAFSEKVPGMNGVRQRDVLAYIRDHERNLQSREVEAFMNDPVPRMAYAVVLMESKIRSAFAEGCVTKVNESWVIEDLRKKTGKTVCFPPARRRGVPSPDLGPFTELNEGKLEAYNRCFNLLMYVNASLGDHWDLQFGRVDLDSKWNIIPDTEAPKWMRPRASALLPNINLTPTHPDPSGASQHQIPQEPTSPTKPISTTNPPPLPPPQQTQQTPPEPSQPLLPIHVTVTWIPTAKAPWAKSLLQTLQHRNLAITDLTTTHTIKIHATETAEEVRDHIRAKFDMEDKLHAQIRTLVALPAYIDVMKEEWEVVRDMLWADEGARVRRWRMTLREVEAGEDIWEV</sequence>
<keyword evidence="3" id="KW-1185">Reference proteome</keyword>
<protein>
    <submittedName>
        <fullName evidence="2">Uncharacterized protein</fullName>
    </submittedName>
</protein>
<organism evidence="2 3">
    <name type="scientific">Periconia macrospinosa</name>
    <dbReference type="NCBI Taxonomy" id="97972"/>
    <lineage>
        <taxon>Eukaryota</taxon>
        <taxon>Fungi</taxon>
        <taxon>Dikarya</taxon>
        <taxon>Ascomycota</taxon>
        <taxon>Pezizomycotina</taxon>
        <taxon>Dothideomycetes</taxon>
        <taxon>Pleosporomycetidae</taxon>
        <taxon>Pleosporales</taxon>
        <taxon>Massarineae</taxon>
        <taxon>Periconiaceae</taxon>
        <taxon>Periconia</taxon>
    </lineage>
</organism>
<proteinExistence type="predicted"/>
<gene>
    <name evidence="2" type="ORF">DM02DRAFT_634438</name>
</gene>
<evidence type="ECO:0000256" key="1">
    <source>
        <dbReference type="SAM" id="MobiDB-lite"/>
    </source>
</evidence>
<dbReference type="AlphaFoldDB" id="A0A2V1D646"/>
<reference evidence="2 3" key="1">
    <citation type="journal article" date="2018" name="Sci. Rep.">
        <title>Comparative genomics provides insights into the lifestyle and reveals functional heterogeneity of dark septate endophytic fungi.</title>
        <authorList>
            <person name="Knapp D.G."/>
            <person name="Nemeth J.B."/>
            <person name="Barry K."/>
            <person name="Hainaut M."/>
            <person name="Henrissat B."/>
            <person name="Johnson J."/>
            <person name="Kuo A."/>
            <person name="Lim J.H.P."/>
            <person name="Lipzen A."/>
            <person name="Nolan M."/>
            <person name="Ohm R.A."/>
            <person name="Tamas L."/>
            <person name="Grigoriev I.V."/>
            <person name="Spatafora J.W."/>
            <person name="Nagy L.G."/>
            <person name="Kovacs G.M."/>
        </authorList>
    </citation>
    <scope>NUCLEOTIDE SEQUENCE [LARGE SCALE GENOMIC DNA]</scope>
    <source>
        <strain evidence="2 3">DSE2036</strain>
    </source>
</reference>
<feature type="compositionally biased region" description="Polar residues" evidence="1">
    <location>
        <begin position="232"/>
        <end position="250"/>
    </location>
</feature>
<dbReference type="OrthoDB" id="10675438at2759"/>
<dbReference type="Proteomes" id="UP000244855">
    <property type="component" value="Unassembled WGS sequence"/>
</dbReference>
<evidence type="ECO:0000313" key="2">
    <source>
        <dbReference type="EMBL" id="PVH93570.1"/>
    </source>
</evidence>
<dbReference type="EMBL" id="KZ805580">
    <property type="protein sequence ID" value="PVH93570.1"/>
    <property type="molecule type" value="Genomic_DNA"/>
</dbReference>
<name>A0A2V1D646_9PLEO</name>